<dbReference type="InterPro" id="IPR036526">
    <property type="entry name" value="C-N_Hydrolase_sf"/>
</dbReference>
<dbReference type="RefSeq" id="WP_406720356.1">
    <property type="nucleotide sequence ID" value="NZ_CP135443.1"/>
</dbReference>
<dbReference type="Pfam" id="PF00795">
    <property type="entry name" value="CN_hydrolase"/>
    <property type="match status" value="1"/>
</dbReference>
<dbReference type="InterPro" id="IPR050345">
    <property type="entry name" value="Aliph_Amidase/BUP"/>
</dbReference>
<organism evidence="3 4">
    <name type="scientific">Thioclava litoralis</name>
    <dbReference type="NCBI Taxonomy" id="3076557"/>
    <lineage>
        <taxon>Bacteria</taxon>
        <taxon>Pseudomonadati</taxon>
        <taxon>Pseudomonadota</taxon>
        <taxon>Alphaproteobacteria</taxon>
        <taxon>Rhodobacterales</taxon>
        <taxon>Paracoccaceae</taxon>
        <taxon>Thioclava</taxon>
    </lineage>
</organism>
<dbReference type="EMBL" id="CP135443">
    <property type="protein sequence ID" value="WRY32852.1"/>
    <property type="molecule type" value="Genomic_DNA"/>
</dbReference>
<reference evidence="3 4" key="1">
    <citation type="submission" date="2023-09" db="EMBL/GenBank/DDBJ databases">
        <title>Thioclava shenzhenensis sp. nov., a multidrug resistant bacteria-antagonizing species isolated from coastal seawater.</title>
        <authorList>
            <person name="Long M."/>
        </authorList>
    </citation>
    <scope>NUCLEOTIDE SEQUENCE [LARGE SCALE GENOMIC DNA]</scope>
    <source>
        <strain evidence="3 4">FTW29</strain>
    </source>
</reference>
<dbReference type="PANTHER" id="PTHR43674">
    <property type="entry name" value="NITRILASE C965.09-RELATED"/>
    <property type="match status" value="1"/>
</dbReference>
<evidence type="ECO:0000313" key="3">
    <source>
        <dbReference type="EMBL" id="WRY32852.1"/>
    </source>
</evidence>
<dbReference type="CDD" id="cd07574">
    <property type="entry name" value="nitrilase_Rim1_like"/>
    <property type="match status" value="1"/>
</dbReference>
<evidence type="ECO:0000259" key="2">
    <source>
        <dbReference type="PROSITE" id="PS50263"/>
    </source>
</evidence>
<name>A0ABZ1DVR8_9RHOB</name>
<accession>A0ABZ1DVR8</accession>
<dbReference type="InterPro" id="IPR003010">
    <property type="entry name" value="C-N_Hydrolase"/>
</dbReference>
<feature type="domain" description="CN hydrolase" evidence="2">
    <location>
        <begin position="3"/>
        <end position="265"/>
    </location>
</feature>
<sequence length="303" mass="32728">MTLHIATAAYPLDWHDSWDAYEAKVTQWVEAAVAEGAQLLVFPEYGAMELASLGGAEAARDLEAALQVVARYRPEMETLFIDLAFRHRVHILVPSGPVIENHTGADIRTNRATLVGPAGLIGHQDKAVMTRFEREDWQIGAGEGLQVFDTALGRIGITICYDSEFPLLARALCEKGAEILLVPSCTDTVAGYSRVRIGAQARALENQCVTVQSPTVGDVDWCPAVDTNRGAAGVFGPPDTGWPETGVLAEGGLDSPGWVHAQVDLDQVRQSRHDGGVLLFQHWPESADQAETVAIVRETAPQP</sequence>
<keyword evidence="1 3" id="KW-0378">Hydrolase</keyword>
<dbReference type="PANTHER" id="PTHR43674:SF16">
    <property type="entry name" value="CARBON-NITROGEN FAMILY, PUTATIVE (AFU_ORTHOLOGUE AFUA_5G02350)-RELATED"/>
    <property type="match status" value="1"/>
</dbReference>
<gene>
    <name evidence="3" type="ORF">RPE78_09035</name>
</gene>
<proteinExistence type="predicted"/>
<dbReference type="PROSITE" id="PS50263">
    <property type="entry name" value="CN_HYDROLASE"/>
    <property type="match status" value="1"/>
</dbReference>
<dbReference type="Gene3D" id="3.60.110.10">
    <property type="entry name" value="Carbon-nitrogen hydrolase"/>
    <property type="match status" value="1"/>
</dbReference>
<protein>
    <submittedName>
        <fullName evidence="3">Carbon-nitrogen hydrolase family protein</fullName>
    </submittedName>
</protein>
<keyword evidence="4" id="KW-1185">Reference proteome</keyword>
<evidence type="ECO:0000256" key="1">
    <source>
        <dbReference type="ARBA" id="ARBA00022801"/>
    </source>
</evidence>
<dbReference type="GO" id="GO:0016787">
    <property type="term" value="F:hydrolase activity"/>
    <property type="evidence" value="ECO:0007669"/>
    <property type="project" value="UniProtKB-KW"/>
</dbReference>
<dbReference type="SUPFAM" id="SSF56317">
    <property type="entry name" value="Carbon-nitrogen hydrolase"/>
    <property type="match status" value="1"/>
</dbReference>
<dbReference type="Proteomes" id="UP001623290">
    <property type="component" value="Chromosome"/>
</dbReference>
<evidence type="ECO:0000313" key="4">
    <source>
        <dbReference type="Proteomes" id="UP001623290"/>
    </source>
</evidence>